<sequence length="101" mass="11619">MALVWPCLWAPHRLSGLGVEAAAEIPDCRSCRDLDKLEKWSYMNLTRFNKAKCKVLHLGWGNPWYQSRLEDEQIKSSPAEKDLGVLVDERLDMSWQCELAA</sequence>
<organism evidence="1 2">
    <name type="scientific">Zosterops borbonicus</name>
    <dbReference type="NCBI Taxonomy" id="364589"/>
    <lineage>
        <taxon>Eukaryota</taxon>
        <taxon>Metazoa</taxon>
        <taxon>Chordata</taxon>
        <taxon>Craniata</taxon>
        <taxon>Vertebrata</taxon>
        <taxon>Euteleostomi</taxon>
        <taxon>Archelosauria</taxon>
        <taxon>Archosauria</taxon>
        <taxon>Dinosauria</taxon>
        <taxon>Saurischia</taxon>
        <taxon>Theropoda</taxon>
        <taxon>Coelurosauria</taxon>
        <taxon>Aves</taxon>
        <taxon>Neognathae</taxon>
        <taxon>Neoaves</taxon>
        <taxon>Telluraves</taxon>
        <taxon>Australaves</taxon>
        <taxon>Passeriformes</taxon>
        <taxon>Sylvioidea</taxon>
        <taxon>Zosteropidae</taxon>
        <taxon>Zosterops</taxon>
    </lineage>
</organism>
<evidence type="ECO:0000313" key="1">
    <source>
        <dbReference type="EMBL" id="TRZ07906.1"/>
    </source>
</evidence>
<gene>
    <name evidence="1" type="ORF">HGM15179_019206</name>
</gene>
<name>A0A8K1DBU5_9PASS</name>
<keyword evidence="2" id="KW-1185">Reference proteome</keyword>
<evidence type="ECO:0008006" key="3">
    <source>
        <dbReference type="Google" id="ProtNLM"/>
    </source>
</evidence>
<reference evidence="1" key="1">
    <citation type="submission" date="2019-04" db="EMBL/GenBank/DDBJ databases">
        <title>Genome assembly of Zosterops borbonicus 15179.</title>
        <authorList>
            <person name="Leroy T."/>
            <person name="Anselmetti Y."/>
            <person name="Tilak M.-K."/>
            <person name="Nabholz B."/>
        </authorList>
    </citation>
    <scope>NUCLEOTIDE SEQUENCE</scope>
    <source>
        <strain evidence="1">HGM_15179</strain>
        <tissue evidence="1">Muscle</tissue>
    </source>
</reference>
<dbReference type="EMBL" id="SWJQ01001576">
    <property type="protein sequence ID" value="TRZ07906.1"/>
    <property type="molecule type" value="Genomic_DNA"/>
</dbReference>
<proteinExistence type="predicted"/>
<dbReference type="AlphaFoldDB" id="A0A8K1DBU5"/>
<dbReference type="Proteomes" id="UP000796761">
    <property type="component" value="Unassembled WGS sequence"/>
</dbReference>
<accession>A0A8K1DBU5</accession>
<comment type="caution">
    <text evidence="1">The sequence shown here is derived from an EMBL/GenBank/DDBJ whole genome shotgun (WGS) entry which is preliminary data.</text>
</comment>
<protein>
    <recommendedName>
        <fullName evidence="3">Rna-directed dna polymerase from mobile element jockey-like</fullName>
    </recommendedName>
</protein>
<evidence type="ECO:0000313" key="2">
    <source>
        <dbReference type="Proteomes" id="UP000796761"/>
    </source>
</evidence>
<dbReference type="PANTHER" id="PTHR33332">
    <property type="entry name" value="REVERSE TRANSCRIPTASE DOMAIN-CONTAINING PROTEIN"/>
    <property type="match status" value="1"/>
</dbReference>
<dbReference type="OrthoDB" id="10056483at2759"/>